<feature type="region of interest" description="Disordered" evidence="7">
    <location>
        <begin position="62"/>
        <end position="86"/>
    </location>
</feature>
<evidence type="ECO:0000313" key="11">
    <source>
        <dbReference type="Proteomes" id="UP001221898"/>
    </source>
</evidence>
<keyword evidence="6 8" id="KW-0472">Membrane</keyword>
<feature type="transmembrane region" description="Helical" evidence="8">
    <location>
        <begin position="452"/>
        <end position="473"/>
    </location>
</feature>
<feature type="compositionally biased region" description="Pro residues" evidence="7">
    <location>
        <begin position="204"/>
        <end position="218"/>
    </location>
</feature>
<feature type="region of interest" description="Disordered" evidence="7">
    <location>
        <begin position="193"/>
        <end position="272"/>
    </location>
</feature>
<name>A0AAD7SFM3_9TELE</name>
<feature type="domain" description="Proline-rich transmembrane protein 3/4" evidence="9">
    <location>
        <begin position="404"/>
        <end position="664"/>
    </location>
</feature>
<feature type="region of interest" description="Disordered" evidence="7">
    <location>
        <begin position="1"/>
        <end position="26"/>
    </location>
</feature>
<evidence type="ECO:0000259" key="9">
    <source>
        <dbReference type="Pfam" id="PF25987"/>
    </source>
</evidence>
<keyword evidence="11" id="KW-1185">Reference proteome</keyword>
<dbReference type="Pfam" id="PF25987">
    <property type="entry name" value="PRRT3"/>
    <property type="match status" value="1"/>
</dbReference>
<feature type="transmembrane region" description="Helical" evidence="8">
    <location>
        <begin position="523"/>
        <end position="547"/>
    </location>
</feature>
<keyword evidence="2" id="KW-0597">Phosphoprotein</keyword>
<feature type="compositionally biased region" description="Polar residues" evidence="7">
    <location>
        <begin position="69"/>
        <end position="82"/>
    </location>
</feature>
<accession>A0AAD7SFM3</accession>
<feature type="region of interest" description="Disordered" evidence="7">
    <location>
        <begin position="788"/>
        <end position="879"/>
    </location>
</feature>
<feature type="transmembrane region" description="Helical" evidence="8">
    <location>
        <begin position="616"/>
        <end position="639"/>
    </location>
</feature>
<feature type="compositionally biased region" description="Polar residues" evidence="7">
    <location>
        <begin position="139"/>
        <end position="153"/>
    </location>
</feature>
<evidence type="ECO:0000256" key="6">
    <source>
        <dbReference type="ARBA" id="ARBA00023136"/>
    </source>
</evidence>
<dbReference type="InterPro" id="IPR052836">
    <property type="entry name" value="PRRT_domain-containing"/>
</dbReference>
<dbReference type="PANTHER" id="PTHR35578">
    <property type="entry name" value="PROLINE-RICH TRANSMEMBRANE PROTEIN 4-RELATED"/>
    <property type="match status" value="1"/>
</dbReference>
<evidence type="ECO:0000256" key="7">
    <source>
        <dbReference type="SAM" id="MobiDB-lite"/>
    </source>
</evidence>
<gene>
    <name evidence="10" type="ORF">AAFF_G00386530</name>
</gene>
<evidence type="ECO:0000313" key="10">
    <source>
        <dbReference type="EMBL" id="KAJ8401422.1"/>
    </source>
</evidence>
<evidence type="ECO:0000256" key="3">
    <source>
        <dbReference type="ARBA" id="ARBA00022692"/>
    </source>
</evidence>
<feature type="transmembrane region" description="Helical" evidence="8">
    <location>
        <begin position="493"/>
        <end position="511"/>
    </location>
</feature>
<reference evidence="10" key="1">
    <citation type="journal article" date="2023" name="Science">
        <title>Genome structures resolve the early diversification of teleost fishes.</title>
        <authorList>
            <person name="Parey E."/>
            <person name="Louis A."/>
            <person name="Montfort J."/>
            <person name="Bouchez O."/>
            <person name="Roques C."/>
            <person name="Iampietro C."/>
            <person name="Lluch J."/>
            <person name="Castinel A."/>
            <person name="Donnadieu C."/>
            <person name="Desvignes T."/>
            <person name="Floi Bucao C."/>
            <person name="Jouanno E."/>
            <person name="Wen M."/>
            <person name="Mejri S."/>
            <person name="Dirks R."/>
            <person name="Jansen H."/>
            <person name="Henkel C."/>
            <person name="Chen W.J."/>
            <person name="Zahm M."/>
            <person name="Cabau C."/>
            <person name="Klopp C."/>
            <person name="Thompson A.W."/>
            <person name="Robinson-Rechavi M."/>
            <person name="Braasch I."/>
            <person name="Lecointre G."/>
            <person name="Bobe J."/>
            <person name="Postlethwait J.H."/>
            <person name="Berthelot C."/>
            <person name="Roest Crollius H."/>
            <person name="Guiguen Y."/>
        </authorList>
    </citation>
    <scope>NUCLEOTIDE SEQUENCE</scope>
    <source>
        <strain evidence="10">NC1722</strain>
    </source>
</reference>
<organism evidence="10 11">
    <name type="scientific">Aldrovandia affinis</name>
    <dbReference type="NCBI Taxonomy" id="143900"/>
    <lineage>
        <taxon>Eukaryota</taxon>
        <taxon>Metazoa</taxon>
        <taxon>Chordata</taxon>
        <taxon>Craniata</taxon>
        <taxon>Vertebrata</taxon>
        <taxon>Euteleostomi</taxon>
        <taxon>Actinopterygii</taxon>
        <taxon>Neopterygii</taxon>
        <taxon>Teleostei</taxon>
        <taxon>Notacanthiformes</taxon>
        <taxon>Halosauridae</taxon>
        <taxon>Aldrovandia</taxon>
    </lineage>
</organism>
<dbReference type="EMBL" id="JAINUG010000071">
    <property type="protein sequence ID" value="KAJ8401422.1"/>
    <property type="molecule type" value="Genomic_DNA"/>
</dbReference>
<sequence>MSNRDPPESPKRCSEAPGDRGAHGGVRVTGRPCFNEATMLTHGWVLALCLCQALFGALPATPPTGDGPAQTSPRKQSTTGSNSRRRTAGTSFFWPFWASVDIPVDIPEKDSASWSTAPSPDPGAGIVWEKDPSPRADLPSNTDLNETQVRQSPTPAPQPSHYLRGKDSPSPSPITLMPAAVPFTTGLNRNAAALLPRTRDPQRTEPPSPRPNGSPAPPVSVTHTDRHKLSAGSGGGRPARGGTGTPGELSKTGISAEGESAVERHKGISETGISTVGERELNATIASNGEVLEEVAQKPTKTWMVSTEPPGPMWSTVGRGGLASHVEEEPSRSGAVTVSSVITTDSLLPDVVLDEDSPSLPDCNVDTSGACSTNDVWSPTFPEDSTTPNQSHGPSPPLLVLLDTDWNGAMATWGMAWEAHVYGMGSLFAMVALLSTLGLLGVPFLRPPGWGYLALAHVFLIMAGSSRAFSLFYDAYGHQDRLPAASSALVHQAPFPCFTAAFATVFLLLSLRSRTPLPRSPCTCSLAALMFLHFGATFGPVLLLQAFPQLPCLLLVPQGSFAALTAFLSIAYLIFCCYVRADAKHVYHLNPNPAPGGGPRQIRHPFADPPGSWDRAAVTVAFSAVFALACAGLQLYAVLHARGLAPPAALAPWPWWAFQLSCRTLCGCGCRGNTSAKPPAMPGDHEWEKLEMCEGVGSERLPLYALMDPCLSSLDGLDLLYHGGRVLAHSDSDPGSDPMLTVKGGSSCTSLRLDSDSTADLRPPSPINLRRSIDEALFSDALFPHGLFSPAPRPAQRPNRRRSSGSLSLCGRSGPEGPPLTESLTDRGLYRTSSCQDMEAGPSPIGSSLSGYASADTGPTHGVEPRRGSNSSSSSLGRRSLEGFSQVLCSAPEGRGHCLITPGNLPQSSVNQGAQFHGLYQALDPASQESLDRTAEMDLAVQEEFINVCRQIDALSVCSDTIDL</sequence>
<dbReference type="InterPro" id="IPR059081">
    <property type="entry name" value="PRRT3-4"/>
</dbReference>
<comment type="subcellular location">
    <subcellularLocation>
        <location evidence="1">Membrane</location>
        <topology evidence="1">Multi-pass membrane protein</topology>
    </subcellularLocation>
</comment>
<dbReference type="PANTHER" id="PTHR35578:SF6">
    <property type="entry name" value="PROLINE-RICH TRANSMEMBRANE PROTEIN 4"/>
    <property type="match status" value="1"/>
</dbReference>
<feature type="compositionally biased region" description="Low complexity" evidence="7">
    <location>
        <begin position="804"/>
        <end position="813"/>
    </location>
</feature>
<feature type="compositionally biased region" description="Low complexity" evidence="7">
    <location>
        <begin position="868"/>
        <end position="878"/>
    </location>
</feature>
<keyword evidence="3 8" id="KW-0812">Transmembrane</keyword>
<feature type="region of interest" description="Disordered" evidence="7">
    <location>
        <begin position="110"/>
        <end position="178"/>
    </location>
</feature>
<feature type="compositionally biased region" description="Basic and acidic residues" evidence="7">
    <location>
        <begin position="1"/>
        <end position="22"/>
    </location>
</feature>
<evidence type="ECO:0000256" key="2">
    <source>
        <dbReference type="ARBA" id="ARBA00022553"/>
    </source>
</evidence>
<proteinExistence type="predicted"/>
<keyword evidence="4" id="KW-0732">Signal</keyword>
<feature type="transmembrane region" description="Helical" evidence="8">
    <location>
        <begin position="421"/>
        <end position="445"/>
    </location>
</feature>
<dbReference type="AlphaFoldDB" id="A0AAD7SFM3"/>
<comment type="caution">
    <text evidence="10">The sequence shown here is derived from an EMBL/GenBank/DDBJ whole genome shotgun (WGS) entry which is preliminary data.</text>
</comment>
<evidence type="ECO:0000256" key="8">
    <source>
        <dbReference type="SAM" id="Phobius"/>
    </source>
</evidence>
<protein>
    <recommendedName>
        <fullName evidence="9">Proline-rich transmembrane protein 3/4 domain-containing protein</fullName>
    </recommendedName>
</protein>
<dbReference type="Proteomes" id="UP001221898">
    <property type="component" value="Unassembled WGS sequence"/>
</dbReference>
<feature type="compositionally biased region" description="Gly residues" evidence="7">
    <location>
        <begin position="232"/>
        <end position="245"/>
    </location>
</feature>
<evidence type="ECO:0000256" key="5">
    <source>
        <dbReference type="ARBA" id="ARBA00022989"/>
    </source>
</evidence>
<keyword evidence="5 8" id="KW-1133">Transmembrane helix</keyword>
<feature type="transmembrane region" description="Helical" evidence="8">
    <location>
        <begin position="559"/>
        <end position="579"/>
    </location>
</feature>
<evidence type="ECO:0000256" key="1">
    <source>
        <dbReference type="ARBA" id="ARBA00004141"/>
    </source>
</evidence>
<evidence type="ECO:0000256" key="4">
    <source>
        <dbReference type="ARBA" id="ARBA00022729"/>
    </source>
</evidence>